<evidence type="ECO:0000313" key="3">
    <source>
        <dbReference type="EMBL" id="PNV68885.1"/>
    </source>
</evidence>
<reference evidence="4" key="1">
    <citation type="submission" date="2018-01" db="EMBL/GenBank/DDBJ databases">
        <title>Rubneribacter badeniensis gen. nov., sp. nov., and Colonibacter rubneri, gen. nov., sp. nov., WGS of new members of the Eggerthellaceae.</title>
        <authorList>
            <person name="Danylec N."/>
            <person name="Stoll D.A."/>
            <person name="Doetsch A."/>
            <person name="Kulling S.E."/>
            <person name="Huch M."/>
        </authorList>
    </citation>
    <scope>NUCLEOTIDE SEQUENCE [LARGE SCALE GENOMIC DNA]</scope>
    <source>
        <strain evidence="4">ResAG-96</strain>
    </source>
</reference>
<proteinExistence type="predicted"/>
<dbReference type="GO" id="GO:0003700">
    <property type="term" value="F:DNA-binding transcription factor activity"/>
    <property type="evidence" value="ECO:0007669"/>
    <property type="project" value="TreeGrafter"/>
</dbReference>
<dbReference type="SUPFAM" id="SSF47413">
    <property type="entry name" value="lambda repressor-like DNA-binding domains"/>
    <property type="match status" value="1"/>
</dbReference>
<sequence length="75" mass="8541">MAEQLDKRYALLGAAIRRTREDANLTQRDLAGMIGQPSSNSYVYRLENGKMKVSLEQLIRIADALEVEVRDLIDF</sequence>
<accession>A0A2K2UEW8</accession>
<evidence type="ECO:0000313" key="4">
    <source>
        <dbReference type="Proteomes" id="UP000236197"/>
    </source>
</evidence>
<protein>
    <submittedName>
        <fullName evidence="3">XRE family transcriptional regulator</fullName>
    </submittedName>
</protein>
<keyword evidence="1" id="KW-0238">DNA-binding</keyword>
<dbReference type="OrthoDB" id="513181at2"/>
<dbReference type="Pfam" id="PF01381">
    <property type="entry name" value="HTH_3"/>
    <property type="match status" value="1"/>
</dbReference>
<evidence type="ECO:0000259" key="2">
    <source>
        <dbReference type="PROSITE" id="PS50943"/>
    </source>
</evidence>
<dbReference type="InterPro" id="IPR050807">
    <property type="entry name" value="TransReg_Diox_bact_type"/>
</dbReference>
<dbReference type="PROSITE" id="PS50943">
    <property type="entry name" value="HTH_CROC1"/>
    <property type="match status" value="1"/>
</dbReference>
<dbReference type="CDD" id="cd00093">
    <property type="entry name" value="HTH_XRE"/>
    <property type="match status" value="1"/>
</dbReference>
<dbReference type="AlphaFoldDB" id="A0A2K2UEW8"/>
<dbReference type="EMBL" id="PPEK01000001">
    <property type="protein sequence ID" value="PNV68885.1"/>
    <property type="molecule type" value="Genomic_DNA"/>
</dbReference>
<dbReference type="PANTHER" id="PTHR46797">
    <property type="entry name" value="HTH-TYPE TRANSCRIPTIONAL REGULATOR"/>
    <property type="match status" value="1"/>
</dbReference>
<dbReference type="Proteomes" id="UP000236197">
    <property type="component" value="Unassembled WGS sequence"/>
</dbReference>
<name>A0A2K2UEW8_9ACTN</name>
<dbReference type="Gene3D" id="1.10.260.40">
    <property type="entry name" value="lambda repressor-like DNA-binding domains"/>
    <property type="match status" value="1"/>
</dbReference>
<comment type="caution">
    <text evidence="3">The sequence shown here is derived from an EMBL/GenBank/DDBJ whole genome shotgun (WGS) entry which is preliminary data.</text>
</comment>
<feature type="domain" description="HTH cro/C1-type" evidence="2">
    <location>
        <begin position="16"/>
        <end position="72"/>
    </location>
</feature>
<dbReference type="PANTHER" id="PTHR46797:SF1">
    <property type="entry name" value="METHYLPHOSPHONATE SYNTHASE"/>
    <property type="match status" value="1"/>
</dbReference>
<dbReference type="GO" id="GO:0005829">
    <property type="term" value="C:cytosol"/>
    <property type="evidence" value="ECO:0007669"/>
    <property type="project" value="TreeGrafter"/>
</dbReference>
<evidence type="ECO:0000256" key="1">
    <source>
        <dbReference type="ARBA" id="ARBA00023125"/>
    </source>
</evidence>
<dbReference type="SMART" id="SM00530">
    <property type="entry name" value="HTH_XRE"/>
    <property type="match status" value="1"/>
</dbReference>
<gene>
    <name evidence="3" type="ORF">C2L71_02670</name>
</gene>
<dbReference type="InterPro" id="IPR001387">
    <property type="entry name" value="Cro/C1-type_HTH"/>
</dbReference>
<dbReference type="InterPro" id="IPR010982">
    <property type="entry name" value="Lambda_DNA-bd_dom_sf"/>
</dbReference>
<dbReference type="GO" id="GO:0003677">
    <property type="term" value="F:DNA binding"/>
    <property type="evidence" value="ECO:0007669"/>
    <property type="project" value="UniProtKB-KW"/>
</dbReference>
<organism evidence="3 4">
    <name type="scientific">Enteroscipio rubneri</name>
    <dbReference type="NCBI Taxonomy" id="2070686"/>
    <lineage>
        <taxon>Bacteria</taxon>
        <taxon>Bacillati</taxon>
        <taxon>Actinomycetota</taxon>
        <taxon>Coriobacteriia</taxon>
        <taxon>Eggerthellales</taxon>
        <taxon>Eggerthellaceae</taxon>
        <taxon>Enteroscipio</taxon>
    </lineage>
</organism>
<keyword evidence="4" id="KW-1185">Reference proteome</keyword>